<evidence type="ECO:0000256" key="1">
    <source>
        <dbReference type="SAM" id="SignalP"/>
    </source>
</evidence>
<organism evidence="2 3">
    <name type="scientific">Algibacter mikhailovii</name>
    <dbReference type="NCBI Taxonomy" id="425498"/>
    <lineage>
        <taxon>Bacteria</taxon>
        <taxon>Pseudomonadati</taxon>
        <taxon>Bacteroidota</taxon>
        <taxon>Flavobacteriia</taxon>
        <taxon>Flavobacteriales</taxon>
        <taxon>Flavobacteriaceae</taxon>
        <taxon>Algibacter</taxon>
    </lineage>
</organism>
<dbReference type="AlphaFoldDB" id="A0A918QXH9"/>
<dbReference type="EMBL" id="BMWZ01000002">
    <property type="protein sequence ID" value="GGZ75239.1"/>
    <property type="molecule type" value="Genomic_DNA"/>
</dbReference>
<evidence type="ECO:0008006" key="4">
    <source>
        <dbReference type="Google" id="ProtNLM"/>
    </source>
</evidence>
<feature type="signal peptide" evidence="1">
    <location>
        <begin position="1"/>
        <end position="20"/>
    </location>
</feature>
<feature type="chain" id="PRO_5037679442" description="Outer membrane protein beta-barrel domain-containing protein" evidence="1">
    <location>
        <begin position="21"/>
        <end position="195"/>
    </location>
</feature>
<keyword evidence="3" id="KW-1185">Reference proteome</keyword>
<protein>
    <recommendedName>
        <fullName evidence="4">Outer membrane protein beta-barrel domain-containing protein</fullName>
    </recommendedName>
</protein>
<comment type="caution">
    <text evidence="2">The sequence shown here is derived from an EMBL/GenBank/DDBJ whole genome shotgun (WGS) entry which is preliminary data.</text>
</comment>
<reference evidence="2" key="2">
    <citation type="submission" date="2020-09" db="EMBL/GenBank/DDBJ databases">
        <authorList>
            <person name="Sun Q."/>
            <person name="Kim S."/>
        </authorList>
    </citation>
    <scope>NUCLEOTIDE SEQUENCE</scope>
    <source>
        <strain evidence="2">KCTC 12710</strain>
    </source>
</reference>
<dbReference type="SUPFAM" id="SSF56925">
    <property type="entry name" value="OMPA-like"/>
    <property type="match status" value="1"/>
</dbReference>
<gene>
    <name evidence="2" type="ORF">GCM10007028_10900</name>
</gene>
<evidence type="ECO:0000313" key="3">
    <source>
        <dbReference type="Proteomes" id="UP000636004"/>
    </source>
</evidence>
<dbReference type="Proteomes" id="UP000636004">
    <property type="component" value="Unassembled WGS sequence"/>
</dbReference>
<dbReference type="RefSeq" id="WP_189359766.1">
    <property type="nucleotide sequence ID" value="NZ_BMWZ01000002.1"/>
</dbReference>
<keyword evidence="1" id="KW-0732">Signal</keyword>
<evidence type="ECO:0000313" key="2">
    <source>
        <dbReference type="EMBL" id="GGZ75239.1"/>
    </source>
</evidence>
<sequence>MKFKFILFVGLLAASFTTAAQDKYSLNYIIGFPTGEASEFISSTSWRGIGFDYVHELDRNWAIGGSISWQTFYEDIGYQTTENGTETVSAKRYNYINSLPIHVTGSYYFKSSKDLTPFISLGVGAMYNRQEQDLGLYVLSSDAWQFSVRPELGVEYELRYGFGLRGALRYNYAAKSGGLDGLSHIGLALGVYWDN</sequence>
<dbReference type="Gene3D" id="2.40.160.20">
    <property type="match status" value="1"/>
</dbReference>
<dbReference type="InterPro" id="IPR011250">
    <property type="entry name" value="OMP/PagP_B-barrel"/>
</dbReference>
<proteinExistence type="predicted"/>
<accession>A0A918QXH9</accession>
<reference evidence="2" key="1">
    <citation type="journal article" date="2014" name="Int. J. Syst. Evol. Microbiol.">
        <title>Complete genome sequence of Corynebacterium casei LMG S-19264T (=DSM 44701T), isolated from a smear-ripened cheese.</title>
        <authorList>
            <consortium name="US DOE Joint Genome Institute (JGI-PGF)"/>
            <person name="Walter F."/>
            <person name="Albersmeier A."/>
            <person name="Kalinowski J."/>
            <person name="Ruckert C."/>
        </authorList>
    </citation>
    <scope>NUCLEOTIDE SEQUENCE</scope>
    <source>
        <strain evidence="2">KCTC 12710</strain>
    </source>
</reference>
<name>A0A918QXH9_9FLAO</name>